<reference evidence="1" key="2">
    <citation type="journal article" date="2015" name="Fish Shellfish Immunol.">
        <title>Early steps in the European eel (Anguilla anguilla)-Vibrio vulnificus interaction in the gills: Role of the RtxA13 toxin.</title>
        <authorList>
            <person name="Callol A."/>
            <person name="Pajuelo D."/>
            <person name="Ebbesson L."/>
            <person name="Teles M."/>
            <person name="MacKenzie S."/>
            <person name="Amaro C."/>
        </authorList>
    </citation>
    <scope>NUCLEOTIDE SEQUENCE</scope>
</reference>
<dbReference type="EMBL" id="GBXM01104548">
    <property type="protein sequence ID" value="JAH04029.1"/>
    <property type="molecule type" value="Transcribed_RNA"/>
</dbReference>
<reference evidence="1" key="1">
    <citation type="submission" date="2014-11" db="EMBL/GenBank/DDBJ databases">
        <authorList>
            <person name="Amaro Gonzalez C."/>
        </authorList>
    </citation>
    <scope>NUCLEOTIDE SEQUENCE</scope>
</reference>
<organism evidence="1">
    <name type="scientific">Anguilla anguilla</name>
    <name type="common">European freshwater eel</name>
    <name type="synonym">Muraena anguilla</name>
    <dbReference type="NCBI Taxonomy" id="7936"/>
    <lineage>
        <taxon>Eukaryota</taxon>
        <taxon>Metazoa</taxon>
        <taxon>Chordata</taxon>
        <taxon>Craniata</taxon>
        <taxon>Vertebrata</taxon>
        <taxon>Euteleostomi</taxon>
        <taxon>Actinopterygii</taxon>
        <taxon>Neopterygii</taxon>
        <taxon>Teleostei</taxon>
        <taxon>Anguilliformes</taxon>
        <taxon>Anguillidae</taxon>
        <taxon>Anguilla</taxon>
    </lineage>
</organism>
<name>A0A0E9PHL5_ANGAN</name>
<proteinExistence type="predicted"/>
<sequence length="17" mass="1932">MSTSYNHCMLVPDSSYP</sequence>
<accession>A0A0E9PHL5</accession>
<dbReference type="AlphaFoldDB" id="A0A0E9PHL5"/>
<protein>
    <submittedName>
        <fullName evidence="1">Uncharacterized protein</fullName>
    </submittedName>
</protein>
<evidence type="ECO:0000313" key="1">
    <source>
        <dbReference type="EMBL" id="JAH04029.1"/>
    </source>
</evidence>